<dbReference type="Gene3D" id="3.40.50.1470">
    <property type="entry name" value="Peptidyl-tRNA hydrolase"/>
    <property type="match status" value="1"/>
</dbReference>
<dbReference type="RefSeq" id="WP_007053586.1">
    <property type="nucleotide sequence ID" value="NZ_AP014658.1"/>
</dbReference>
<evidence type="ECO:0000256" key="2">
    <source>
        <dbReference type="ARBA" id="ARBA00022555"/>
    </source>
</evidence>
<accession>A0A075N8K2</accession>
<reference evidence="28 33" key="5">
    <citation type="submission" date="2018-08" db="EMBL/GenBank/DDBJ databases">
        <title>A genome reference for cultivated species of the human gut microbiota.</title>
        <authorList>
            <person name="Zou Y."/>
            <person name="Xue W."/>
            <person name="Luo G."/>
        </authorList>
    </citation>
    <scope>NUCLEOTIDE SEQUENCE [LARGE SCALE GENOMIC DNA]</scope>
    <source>
        <strain evidence="28 33">AF11-12</strain>
    </source>
</reference>
<comment type="similarity">
    <text evidence="5 8 10">Belongs to the PTH family.</text>
</comment>
<evidence type="ECO:0000313" key="18">
    <source>
        <dbReference type="EMBL" id="KAB7203865.1"/>
    </source>
</evidence>
<dbReference type="PROSITE" id="PS01195">
    <property type="entry name" value="PEPT_TRNA_HYDROL_1"/>
    <property type="match status" value="1"/>
</dbReference>
<dbReference type="EMBL" id="PJEG01000010">
    <property type="protein sequence ID" value="PKD14910.1"/>
    <property type="molecule type" value="Genomic_DNA"/>
</dbReference>
<dbReference type="PANTHER" id="PTHR17224">
    <property type="entry name" value="PEPTIDYL-TRNA HYDROLASE"/>
    <property type="match status" value="1"/>
</dbReference>
<evidence type="ECO:0000313" key="41">
    <source>
        <dbReference type="Proteomes" id="UP000478746"/>
    </source>
</evidence>
<dbReference type="Proteomes" id="UP001277803">
    <property type="component" value="Unassembled WGS sequence"/>
</dbReference>
<evidence type="ECO:0000256" key="10">
    <source>
        <dbReference type="RuleBase" id="RU004320"/>
    </source>
</evidence>
<dbReference type="EMBL" id="PJDT01000011">
    <property type="protein sequence ID" value="PKC90187.1"/>
    <property type="molecule type" value="Genomic_DNA"/>
</dbReference>
<feature type="binding site" evidence="8">
    <location>
        <position position="74"/>
    </location>
    <ligand>
        <name>tRNA</name>
        <dbReference type="ChEBI" id="CHEBI:17843"/>
    </ligand>
</feature>
<evidence type="ECO:0000256" key="4">
    <source>
        <dbReference type="ARBA" id="ARBA00022884"/>
    </source>
</evidence>
<evidence type="ECO:0000313" key="37">
    <source>
        <dbReference type="Proteomes" id="UP000461165"/>
    </source>
</evidence>
<dbReference type="EMBL" id="WDWL01000002">
    <property type="protein sequence ID" value="KAB7074849.1"/>
    <property type="molecule type" value="Genomic_DNA"/>
</dbReference>
<reference evidence="34 35" key="6">
    <citation type="journal article" date="2019" name="Nat. Med.">
        <title>A library of human gut bacterial isolates paired with longitudinal multiomics data enables mechanistic microbiome research.</title>
        <authorList>
            <person name="Poyet M."/>
            <person name="Groussin M."/>
            <person name="Gibbons S.M."/>
            <person name="Avila-Pacheco J."/>
            <person name="Jiang X."/>
            <person name="Kearney S.M."/>
            <person name="Perrotta A.R."/>
            <person name="Berdy B."/>
            <person name="Zhao S."/>
            <person name="Lieberman T.D."/>
            <person name="Swanson P.K."/>
            <person name="Smith M."/>
            <person name="Roesemann S."/>
            <person name="Alexander J.E."/>
            <person name="Rich S.A."/>
            <person name="Livny J."/>
            <person name="Vlamakis H."/>
            <person name="Clish C."/>
            <person name="Bullock K."/>
            <person name="Deik A."/>
            <person name="Scott J."/>
            <person name="Pierce K.A."/>
            <person name="Xavier R.J."/>
            <person name="Alm E.J."/>
        </authorList>
    </citation>
    <scope>NUCLEOTIDE SEQUENCE [LARGE SCALE GENOMIC DNA]</scope>
    <source>
        <strain evidence="18 40">BIOML-A136</strain>
        <strain evidence="17 37">BIOML-A166</strain>
        <strain evidence="16 35">BIOML-A201</strain>
        <strain evidence="15 38">BIOML-A210</strain>
        <strain evidence="13 42">BIOML-A283</strain>
        <strain evidence="14 43">BIOML-A284</strain>
        <strain evidence="12 41">BIOML-A320</strain>
        <strain evidence="21 39">BIOML-A37</strain>
        <strain evidence="20 36">BIOML-A55</strain>
        <strain evidence="19 34">BIOML-A65</strain>
    </source>
</reference>
<evidence type="ECO:0000313" key="22">
    <source>
        <dbReference type="EMBL" id="MBV3438413.1"/>
    </source>
</evidence>
<proteinExistence type="inferred from homology"/>
<accession>E5XWC3</accession>
<protein>
    <recommendedName>
        <fullName evidence="7 8">Peptidyl-tRNA hydrolase</fullName>
        <shortName evidence="8">Pth</shortName>
        <ecNumber evidence="1 8">3.1.1.29</ecNumber>
    </recommendedName>
</protein>
<comment type="function">
    <text evidence="8">Catalyzes the release of premature peptidyl moieties from peptidyl-tRNA molecules trapped in stalled 50S ribosomal subunits, and thus maintains levels of free tRNAs and 50S ribosomes.</text>
</comment>
<evidence type="ECO:0000313" key="20">
    <source>
        <dbReference type="EMBL" id="KAB7360880.1"/>
    </source>
</evidence>
<evidence type="ECO:0000313" key="39">
    <source>
        <dbReference type="Proteomes" id="UP000468842"/>
    </source>
</evidence>
<sequence>MASDFWLIAGLGNPGKKYEDTRHNMGFMTADVLAERWTVNFADHKGLAMLGKSVMNLDGRTVKFFLAKPLTYMNDSGNAVASISAYYQIEPDHIVVIHDDMDLEFGRIKVKAGGSAGGHNGIKSIDRSLGTPKYARVRMGVGHSKRGANAHDNTVNWVLGGFGPDQRKQLPEFLADGADAAEDIIFHGLAKTQEKFNGR</sequence>
<dbReference type="PANTHER" id="PTHR17224:SF1">
    <property type="entry name" value="PEPTIDYL-TRNA HYDROLASE"/>
    <property type="match status" value="1"/>
</dbReference>
<gene>
    <name evidence="8 22" type="primary">pth</name>
    <name evidence="26" type="ORF">APC1461_0667</name>
    <name evidence="25" type="ORF">APC1503_0649</name>
    <name evidence="27" type="ORF">CWE05_00045</name>
    <name evidence="28" type="ORF">DWV59_02630</name>
    <name evidence="21" type="ORF">GBB40_01290</name>
    <name evidence="20" type="ORF">GBB63_00775</name>
    <name evidence="19" type="ORF">GBB73_00770</name>
    <name evidence="18" type="ORF">GBC45_03070</name>
    <name evidence="17" type="ORF">GBC97_00245</name>
    <name evidence="16" type="ORF">GBI83_01730</name>
    <name evidence="15" type="ORF">GBI87_00775</name>
    <name evidence="13" type="ORF">GBJ98_10475</name>
    <name evidence="14" type="ORF">GBK06_10220</name>
    <name evidence="12" type="ORF">GBK08_00245</name>
    <name evidence="11" type="ORF">GS08_03540</name>
    <name evidence="22" type="ORF">KSW34_05270</name>
    <name evidence="23" type="ORF">RS890_00915</name>
    <name evidence="24" type="ORF">SCX10_01100</name>
</gene>
<dbReference type="Proteomes" id="UP000028505">
    <property type="component" value="Chromosome"/>
</dbReference>
<keyword evidence="2 8" id="KW-0820">tRNA-binding</keyword>
<dbReference type="EMBL" id="PHUM01000001">
    <property type="protein sequence ID" value="PWH09653.1"/>
    <property type="molecule type" value="Genomic_DNA"/>
</dbReference>
<evidence type="ECO:0000313" key="30">
    <source>
        <dbReference type="Proteomes" id="UP000232654"/>
    </source>
</evidence>
<evidence type="ECO:0000313" key="19">
    <source>
        <dbReference type="EMBL" id="KAB7340078.1"/>
    </source>
</evidence>
<evidence type="ECO:0000313" key="43">
    <source>
        <dbReference type="Proteomes" id="UP000491334"/>
    </source>
</evidence>
<dbReference type="Proteomes" id="UP000467387">
    <property type="component" value="Unassembled WGS sequence"/>
</dbReference>
<evidence type="ECO:0000313" key="35">
    <source>
        <dbReference type="Proteomes" id="UP000432196"/>
    </source>
</evidence>
<reference evidence="11 29" key="1">
    <citation type="submission" date="2014-06" db="EMBL/GenBank/DDBJ databases">
        <authorList>
            <person name="Zhao X."/>
        </authorList>
    </citation>
    <scope>NUCLEOTIDE SEQUENCE [LARGE SCALE GENOMIC DNA]</scope>
    <source>
        <strain evidence="11 29">BXY01</strain>
    </source>
</reference>
<dbReference type="NCBIfam" id="TIGR00447">
    <property type="entry name" value="pth"/>
    <property type="match status" value="1"/>
</dbReference>
<dbReference type="EMBL" id="WDRM01000002">
    <property type="protein sequence ID" value="KAB7340078.1"/>
    <property type="molecule type" value="Genomic_DNA"/>
</dbReference>
<evidence type="ECO:0000313" key="17">
    <source>
        <dbReference type="EMBL" id="KAB7138093.1"/>
    </source>
</evidence>
<feature type="binding site" evidence="8">
    <location>
        <position position="72"/>
    </location>
    <ligand>
        <name>tRNA</name>
        <dbReference type="ChEBI" id="CHEBI:17843"/>
    </ligand>
</feature>
<organism evidence="20 36">
    <name type="scientific">Bifidobacterium longum</name>
    <dbReference type="NCBI Taxonomy" id="216816"/>
    <lineage>
        <taxon>Bacteria</taxon>
        <taxon>Bacillati</taxon>
        <taxon>Actinomycetota</taxon>
        <taxon>Actinomycetes</taxon>
        <taxon>Bifidobacteriales</taxon>
        <taxon>Bifidobacteriaceae</taxon>
        <taxon>Bifidobacterium</taxon>
    </lineage>
</organism>
<evidence type="ECO:0000313" key="31">
    <source>
        <dbReference type="Proteomes" id="UP000232928"/>
    </source>
</evidence>
<dbReference type="CDD" id="cd00462">
    <property type="entry name" value="PTH"/>
    <property type="match status" value="1"/>
</dbReference>
<comment type="function">
    <text evidence="8">Hydrolyzes ribosome-free peptidyl-tRNAs (with 1 or more amino acids incorporated), which drop off the ribosome during protein synthesis, or as a result of ribosome stalling.</text>
</comment>
<dbReference type="EMBL" id="WDUB01000003">
    <property type="protein sequence ID" value="KAB7203865.1"/>
    <property type="molecule type" value="Genomic_DNA"/>
</dbReference>
<evidence type="ECO:0000256" key="8">
    <source>
        <dbReference type="HAMAP-Rule" id="MF_00083"/>
    </source>
</evidence>
<evidence type="ECO:0000256" key="1">
    <source>
        <dbReference type="ARBA" id="ARBA00013260"/>
    </source>
</evidence>
<dbReference type="Proteomes" id="UP000491334">
    <property type="component" value="Unassembled WGS sequence"/>
</dbReference>
<dbReference type="EMBL" id="JAWLRA010000001">
    <property type="protein sequence ID" value="MDW3125707.1"/>
    <property type="molecule type" value="Genomic_DNA"/>
</dbReference>
<reference evidence="30 31" key="4">
    <citation type="submission" date="2017-12" db="EMBL/GenBank/DDBJ databases">
        <title>Bifidobacterium longum APC/DPC strains.</title>
        <authorList>
            <person name="Arboleya S."/>
        </authorList>
    </citation>
    <scope>NUCLEOTIDE SEQUENCE [LARGE SCALE GENOMIC DNA]</scope>
    <source>
        <strain evidence="26 31">APC1461</strain>
        <strain evidence="25 30">APC1503</strain>
    </source>
</reference>
<dbReference type="GO" id="GO:0004045">
    <property type="term" value="F:peptidyl-tRNA hydrolase activity"/>
    <property type="evidence" value="ECO:0007669"/>
    <property type="project" value="UniProtKB-UniRule"/>
</dbReference>
<dbReference type="EMBL" id="WDWU01000001">
    <property type="protein sequence ID" value="KAB7058033.1"/>
    <property type="molecule type" value="Genomic_DNA"/>
</dbReference>
<dbReference type="KEGG" id="blx:GS08_03540"/>
<dbReference type="Proteomes" id="UP001272183">
    <property type="component" value="Unassembled WGS sequence"/>
</dbReference>
<reference evidence="23" key="8">
    <citation type="submission" date="2023-10" db="EMBL/GenBank/DDBJ databases">
        <title>Rapid discrimination of Bifidobacterium longum Subspecies based on MALDI-TOF MS and Machine Learning.</title>
        <authorList>
            <person name="Chen J."/>
        </authorList>
    </citation>
    <scope>NUCLEOTIDE SEQUENCE</scope>
    <source>
        <strain evidence="23">YGMCC0039</strain>
    </source>
</reference>
<evidence type="ECO:0000313" key="16">
    <source>
        <dbReference type="EMBL" id="KAB7074849.1"/>
    </source>
</evidence>
<dbReference type="InterPro" id="IPR036416">
    <property type="entry name" value="Pept_tRNA_hydro_sf"/>
</dbReference>
<dbReference type="GO" id="GO:0072344">
    <property type="term" value="P:rescue of stalled ribosome"/>
    <property type="evidence" value="ECO:0007669"/>
    <property type="project" value="UniProtKB-UniRule"/>
</dbReference>
<evidence type="ECO:0000313" key="11">
    <source>
        <dbReference type="EMBL" id="AIF90241.1"/>
    </source>
</evidence>
<dbReference type="GO" id="GO:0000049">
    <property type="term" value="F:tRNA binding"/>
    <property type="evidence" value="ECO:0007669"/>
    <property type="project" value="UniProtKB-UniRule"/>
</dbReference>
<evidence type="ECO:0000313" key="29">
    <source>
        <dbReference type="Proteomes" id="UP000028505"/>
    </source>
</evidence>
<evidence type="ECO:0000313" key="24">
    <source>
        <dbReference type="EMBL" id="MDW7545456.1"/>
    </source>
</evidence>
<reference evidence="27 32" key="3">
    <citation type="submission" date="2017-11" db="EMBL/GenBank/DDBJ databases">
        <title>Draft genome sequence of Bifidobacterium longum UMA026, isolated from Holstein dairy cow feces.</title>
        <authorList>
            <person name="Albert K."/>
            <person name="Sela D.A."/>
        </authorList>
    </citation>
    <scope>NUCLEOTIDE SEQUENCE [LARGE SCALE GENOMIC DNA]</scope>
    <source>
        <strain evidence="27 32">UMA026</strain>
    </source>
</reference>
<dbReference type="EMBL" id="CP008885">
    <property type="protein sequence ID" value="AIF90241.1"/>
    <property type="molecule type" value="Genomic_DNA"/>
</dbReference>
<dbReference type="EMBL" id="QSAR01000002">
    <property type="protein sequence ID" value="RGW65697.1"/>
    <property type="molecule type" value="Genomic_DNA"/>
</dbReference>
<evidence type="ECO:0000313" key="38">
    <source>
        <dbReference type="Proteomes" id="UP000467387"/>
    </source>
</evidence>
<evidence type="ECO:0000256" key="5">
    <source>
        <dbReference type="ARBA" id="ARBA00038063"/>
    </source>
</evidence>
<evidence type="ECO:0000313" key="36">
    <source>
        <dbReference type="Proteomes" id="UP000460881"/>
    </source>
</evidence>
<dbReference type="Proteomes" id="UP000265775">
    <property type="component" value="Unassembled WGS sequence"/>
</dbReference>
<dbReference type="EMBL" id="WDQK01000002">
    <property type="protein sequence ID" value="KAB7396703.1"/>
    <property type="molecule type" value="Genomic_DNA"/>
</dbReference>
<dbReference type="GO" id="GO:0005737">
    <property type="term" value="C:cytoplasm"/>
    <property type="evidence" value="ECO:0007669"/>
    <property type="project" value="UniProtKB-SubCell"/>
</dbReference>
<dbReference type="SMR" id="A0A075N8K2"/>
<reference evidence="11 29" key="2">
    <citation type="submission" date="2014-07" db="EMBL/GenBank/DDBJ databases">
        <title>Bifidobacterium longum genome.</title>
        <authorList>
            <person name="Yuan J."/>
            <person name="Wei X."/>
            <person name="Li H."/>
            <person name="Liu W."/>
            <person name="Wang X."/>
        </authorList>
    </citation>
    <scope>NUCLEOTIDE SEQUENCE [LARGE SCALE GENOMIC DNA]</scope>
    <source>
        <strain evidence="11 29">BXY01</strain>
    </source>
</reference>
<dbReference type="EMBL" id="JAWUDL010000001">
    <property type="protein sequence ID" value="MDW7545456.1"/>
    <property type="molecule type" value="Genomic_DNA"/>
</dbReference>
<evidence type="ECO:0000256" key="3">
    <source>
        <dbReference type="ARBA" id="ARBA00022801"/>
    </source>
</evidence>
<evidence type="ECO:0000313" key="33">
    <source>
        <dbReference type="Proteomes" id="UP000265775"/>
    </source>
</evidence>
<dbReference type="Proteomes" id="UP000430971">
    <property type="component" value="Unassembled WGS sequence"/>
</dbReference>
<dbReference type="Proteomes" id="UP000481350">
    <property type="component" value="Unassembled WGS sequence"/>
</dbReference>
<evidence type="ECO:0000313" key="15">
    <source>
        <dbReference type="EMBL" id="KAB7058033.1"/>
    </source>
</evidence>
<dbReference type="Proteomes" id="UP000232928">
    <property type="component" value="Unassembled WGS sequence"/>
</dbReference>
<dbReference type="Proteomes" id="UP000478746">
    <property type="component" value="Unassembled WGS sequence"/>
</dbReference>
<dbReference type="SUPFAM" id="SSF53178">
    <property type="entry name" value="Peptidyl-tRNA hydrolase-like"/>
    <property type="match status" value="1"/>
</dbReference>
<evidence type="ECO:0000256" key="6">
    <source>
        <dbReference type="ARBA" id="ARBA00048707"/>
    </source>
</evidence>
<evidence type="ECO:0000313" key="28">
    <source>
        <dbReference type="EMBL" id="RGW65697.1"/>
    </source>
</evidence>
<evidence type="ECO:0000313" key="21">
    <source>
        <dbReference type="EMBL" id="KAB7396703.1"/>
    </source>
</evidence>
<comment type="catalytic activity">
    <reaction evidence="6 8 9">
        <text>an N-acyl-L-alpha-aminoacyl-tRNA + H2O = an N-acyl-L-amino acid + a tRNA + H(+)</text>
        <dbReference type="Rhea" id="RHEA:54448"/>
        <dbReference type="Rhea" id="RHEA-COMP:10123"/>
        <dbReference type="Rhea" id="RHEA-COMP:13883"/>
        <dbReference type="ChEBI" id="CHEBI:15377"/>
        <dbReference type="ChEBI" id="CHEBI:15378"/>
        <dbReference type="ChEBI" id="CHEBI:59874"/>
        <dbReference type="ChEBI" id="CHEBI:78442"/>
        <dbReference type="ChEBI" id="CHEBI:138191"/>
        <dbReference type="EC" id="3.1.1.29"/>
    </reaction>
</comment>
<dbReference type="Proteomes" id="UP000432196">
    <property type="component" value="Unassembled WGS sequence"/>
</dbReference>
<feature type="binding site" evidence="8">
    <location>
        <position position="18"/>
    </location>
    <ligand>
        <name>tRNA</name>
        <dbReference type="ChEBI" id="CHEBI:17843"/>
    </ligand>
</feature>
<comment type="subcellular location">
    <subcellularLocation>
        <location evidence="8">Cytoplasm</location>
    </subcellularLocation>
</comment>
<keyword evidence="8" id="KW-0963">Cytoplasm</keyword>
<dbReference type="InterPro" id="IPR001328">
    <property type="entry name" value="Pept_tRNA_hydro"/>
</dbReference>
<comment type="subunit">
    <text evidence="8">Monomer.</text>
</comment>
<feature type="active site" description="Proton acceptor" evidence="8">
    <location>
        <position position="23"/>
    </location>
</feature>
<evidence type="ECO:0000313" key="13">
    <source>
        <dbReference type="EMBL" id="KAB6910501.1"/>
    </source>
</evidence>
<name>A0A075N8K2_BIFLN</name>
<dbReference type="AlphaFoldDB" id="A0A075N8K2"/>
<evidence type="ECO:0000313" key="25">
    <source>
        <dbReference type="EMBL" id="PKC90187.1"/>
    </source>
</evidence>
<evidence type="ECO:0000256" key="9">
    <source>
        <dbReference type="RuleBase" id="RU000673"/>
    </source>
</evidence>
<feature type="site" description="Stabilizes the basic form of H active site to accept a proton" evidence="8">
    <location>
        <position position="99"/>
    </location>
</feature>
<evidence type="ECO:0000313" key="40">
    <source>
        <dbReference type="Proteomes" id="UP000476628"/>
    </source>
</evidence>
<evidence type="ECO:0000313" key="34">
    <source>
        <dbReference type="Proteomes" id="UP000430971"/>
    </source>
</evidence>
<evidence type="ECO:0000313" key="26">
    <source>
        <dbReference type="EMBL" id="PKD14910.1"/>
    </source>
</evidence>
<dbReference type="Proteomes" id="UP000232654">
    <property type="component" value="Unassembled WGS sequence"/>
</dbReference>
<dbReference type="HAMAP" id="MF_00083">
    <property type="entry name" value="Pept_tRNA_hydro_bact"/>
    <property type="match status" value="1"/>
</dbReference>
<dbReference type="Proteomes" id="UP000476628">
    <property type="component" value="Unassembled WGS sequence"/>
</dbReference>
<reference evidence="24" key="9">
    <citation type="submission" date="2023-10" db="EMBL/GenBank/DDBJ databases">
        <title>Supernatant from a Refined Defined Microbial Community Protects Mice from Clostridioides difficile Infection.</title>
        <authorList>
            <person name="Douchant K."/>
            <person name="He S.-M."/>
            <person name="Noordhof C."/>
            <person name="Greenlaw J."/>
            <person name="Schroeter K."/>
            <person name="Vancuren S.J."/>
            <person name="Sjaarda C."/>
            <person name="Allen-Vercoe E."/>
            <person name="Gloor G.B."/>
            <person name="Vanner S.J."/>
            <person name="Petrof E.O."/>
            <person name="Sheth P.M."/>
            <person name="Guzman M."/>
        </authorList>
    </citation>
    <scope>NUCLEOTIDE SEQUENCE</scope>
    <source>
        <strain evidence="24">16-6-I_4_FM</strain>
    </source>
</reference>
<dbReference type="PROSITE" id="PS01196">
    <property type="entry name" value="PEPT_TRNA_HYDROL_2"/>
    <property type="match status" value="1"/>
</dbReference>
<keyword evidence="3 8" id="KW-0378">Hydrolase</keyword>
<dbReference type="OMA" id="PNTYMNL"/>
<evidence type="ECO:0000256" key="7">
    <source>
        <dbReference type="ARBA" id="ARBA00050038"/>
    </source>
</evidence>
<dbReference type="Proteomes" id="UP000245582">
    <property type="component" value="Unassembled WGS sequence"/>
</dbReference>
<evidence type="ECO:0000313" key="42">
    <source>
        <dbReference type="Proteomes" id="UP000481350"/>
    </source>
</evidence>
<dbReference type="EC" id="3.1.1.29" evidence="1 8"/>
<dbReference type="Proteomes" id="UP001195937">
    <property type="component" value="Unassembled WGS sequence"/>
</dbReference>
<reference evidence="22" key="7">
    <citation type="submission" date="2021-06" db="EMBL/GenBank/DDBJ databases">
        <title>Collection of gut derived symbiotic bacterial strains cultured from healthy donors.</title>
        <authorList>
            <person name="Lin H."/>
            <person name="Littmann E."/>
            <person name="Pamer E.G."/>
        </authorList>
    </citation>
    <scope>NUCLEOTIDE SEQUENCE</scope>
    <source>
        <strain evidence="22">MSK.19.9</strain>
    </source>
</reference>
<dbReference type="EMBL" id="WDZP01000033">
    <property type="protein sequence ID" value="KAB6916214.1"/>
    <property type="molecule type" value="Genomic_DNA"/>
</dbReference>
<evidence type="ECO:0000313" key="27">
    <source>
        <dbReference type="EMBL" id="PWH09653.1"/>
    </source>
</evidence>
<dbReference type="FunFam" id="3.40.50.1470:FF:000001">
    <property type="entry name" value="Peptidyl-tRNA hydrolase"/>
    <property type="match status" value="1"/>
</dbReference>
<feature type="site" description="Discriminates between blocked and unblocked aminoacyl-tRNA" evidence="8">
    <location>
        <position position="13"/>
    </location>
</feature>
<evidence type="ECO:0000313" key="12">
    <source>
        <dbReference type="EMBL" id="KAB6839077.1"/>
    </source>
</evidence>
<keyword evidence="4 8" id="KW-0694">RNA-binding</keyword>
<dbReference type="EMBL" id="WDVF01000001">
    <property type="protein sequence ID" value="KAB7138093.1"/>
    <property type="molecule type" value="Genomic_DNA"/>
</dbReference>
<evidence type="ECO:0000313" key="23">
    <source>
        <dbReference type="EMBL" id="MDW3125707.1"/>
    </source>
</evidence>
<evidence type="ECO:0000313" key="32">
    <source>
        <dbReference type="Proteomes" id="UP000245582"/>
    </source>
</evidence>
<dbReference type="EMBL" id="WEAY01000001">
    <property type="protein sequence ID" value="KAB6839077.1"/>
    <property type="molecule type" value="Genomic_DNA"/>
</dbReference>
<evidence type="ECO:0000313" key="14">
    <source>
        <dbReference type="EMBL" id="KAB6916214.1"/>
    </source>
</evidence>
<dbReference type="EMBL" id="WDRC01000002">
    <property type="protein sequence ID" value="KAB7360880.1"/>
    <property type="molecule type" value="Genomic_DNA"/>
</dbReference>
<dbReference type="Proteomes" id="UP000460881">
    <property type="component" value="Unassembled WGS sequence"/>
</dbReference>
<dbReference type="EMBL" id="JAHOFX010000005">
    <property type="protein sequence ID" value="MBV3438413.1"/>
    <property type="molecule type" value="Genomic_DNA"/>
</dbReference>
<dbReference type="Pfam" id="PF01195">
    <property type="entry name" value="Pept_tRNA_hydro"/>
    <property type="match status" value="1"/>
</dbReference>
<dbReference type="InterPro" id="IPR018171">
    <property type="entry name" value="Pept_tRNA_hydro_CS"/>
</dbReference>
<dbReference type="Proteomes" id="UP000461165">
    <property type="component" value="Unassembled WGS sequence"/>
</dbReference>
<dbReference type="GO" id="GO:0006515">
    <property type="term" value="P:protein quality control for misfolded or incompletely synthesized proteins"/>
    <property type="evidence" value="ECO:0007669"/>
    <property type="project" value="UniProtKB-UniRule"/>
</dbReference>
<dbReference type="Proteomes" id="UP000468842">
    <property type="component" value="Unassembled WGS sequence"/>
</dbReference>
<dbReference type="EMBL" id="WDZO01000037">
    <property type="protein sequence ID" value="KAB6910501.1"/>
    <property type="molecule type" value="Genomic_DNA"/>
</dbReference>
<feature type="binding site" evidence="8">
    <location>
        <position position="120"/>
    </location>
    <ligand>
        <name>tRNA</name>
        <dbReference type="ChEBI" id="CHEBI:17843"/>
    </ligand>
</feature>